<feature type="binding site" evidence="7">
    <location>
        <position position="162"/>
    </location>
    <ligand>
        <name>Mn(2+)</name>
        <dbReference type="ChEBI" id="CHEBI:29035"/>
        <label>1</label>
    </ligand>
</feature>
<feature type="binding site" evidence="5">
    <location>
        <position position="162"/>
    </location>
    <ligand>
        <name>Mn(2+)</name>
        <dbReference type="ChEBI" id="CHEBI:29035"/>
        <label>2</label>
    </ligand>
</feature>
<dbReference type="NCBIfam" id="TIGR01227">
    <property type="entry name" value="hutG"/>
    <property type="match status" value="1"/>
</dbReference>
<name>A0A0L8AKH7_9BACT</name>
<reference evidence="10" key="1">
    <citation type="submission" date="2014-11" db="EMBL/GenBank/DDBJ databases">
        <title>Genome sequencing of Roseivirga sp. D-25.</title>
        <authorList>
            <person name="Selvaratnam C."/>
            <person name="Thevarajoo S."/>
            <person name="Goh K.M."/>
            <person name="Eee R."/>
            <person name="Chan K.-G."/>
            <person name="Chong C.S."/>
        </authorList>
    </citation>
    <scope>NUCLEOTIDE SEQUENCE [LARGE SCALE GENOMIC DNA]</scope>
    <source>
        <strain evidence="10">D-25</strain>
    </source>
</reference>
<dbReference type="GO" id="GO:0033389">
    <property type="term" value="P:putrescine biosynthetic process from arginine, via agmatine"/>
    <property type="evidence" value="ECO:0007669"/>
    <property type="project" value="TreeGrafter"/>
</dbReference>
<dbReference type="UniPathway" id="UPA00379">
    <property type="reaction ID" value="UER00552"/>
</dbReference>
<dbReference type="SUPFAM" id="SSF52768">
    <property type="entry name" value="Arginase/deacetylase"/>
    <property type="match status" value="1"/>
</dbReference>
<keyword evidence="10" id="KW-1185">Reference proteome</keyword>
<dbReference type="GO" id="GO:0008783">
    <property type="term" value="F:agmatinase activity"/>
    <property type="evidence" value="ECO:0007669"/>
    <property type="project" value="TreeGrafter"/>
</dbReference>
<feature type="binding site" evidence="5">
    <location>
        <position position="252"/>
    </location>
    <ligand>
        <name>Mn(2+)</name>
        <dbReference type="ChEBI" id="CHEBI:29035"/>
        <label>2</label>
    </ligand>
</feature>
<feature type="binding site" evidence="5">
    <location>
        <position position="254"/>
    </location>
    <ligand>
        <name>Mn(2+)</name>
        <dbReference type="ChEBI" id="CHEBI:29035"/>
        <label>2</label>
    </ligand>
</feature>
<gene>
    <name evidence="5" type="primary">hutG</name>
    <name evidence="9" type="ORF">OB69_10105</name>
</gene>
<evidence type="ECO:0000256" key="1">
    <source>
        <dbReference type="ARBA" id="ARBA00022723"/>
    </source>
</evidence>
<dbReference type="PATRIC" id="fig|1566026.4.peg.305"/>
<evidence type="ECO:0000256" key="3">
    <source>
        <dbReference type="ARBA" id="ARBA00022808"/>
    </source>
</evidence>
<dbReference type="AlphaFoldDB" id="A0A0L8AKH7"/>
<keyword evidence="4 5" id="KW-0464">Manganese</keyword>
<keyword evidence="3 5" id="KW-0369">Histidine metabolism</keyword>
<accession>A0A0L8AKH7</accession>
<comment type="caution">
    <text evidence="9">The sequence shown here is derived from an EMBL/GenBank/DDBJ whole genome shotgun (WGS) entry which is preliminary data.</text>
</comment>
<dbReference type="EMBL" id="JSVA01000010">
    <property type="protein sequence ID" value="KOF02665.1"/>
    <property type="molecule type" value="Genomic_DNA"/>
</dbReference>
<dbReference type="Proteomes" id="UP000036908">
    <property type="component" value="Unassembled WGS sequence"/>
</dbReference>
<evidence type="ECO:0000256" key="5">
    <source>
        <dbReference type="HAMAP-Rule" id="MF_00737"/>
    </source>
</evidence>
<evidence type="ECO:0000256" key="8">
    <source>
        <dbReference type="PROSITE-ProRule" id="PRU00742"/>
    </source>
</evidence>
<comment type="catalytic activity">
    <reaction evidence="5">
        <text>N-formimidoyl-L-glutamate + H2O = formamide + L-glutamate</text>
        <dbReference type="Rhea" id="RHEA:22492"/>
        <dbReference type="ChEBI" id="CHEBI:15377"/>
        <dbReference type="ChEBI" id="CHEBI:16397"/>
        <dbReference type="ChEBI" id="CHEBI:29985"/>
        <dbReference type="ChEBI" id="CHEBI:58928"/>
        <dbReference type="EC" id="3.5.3.8"/>
    </reaction>
</comment>
<dbReference type="GO" id="GO:0019557">
    <property type="term" value="P:L-histidine catabolic process to glutamate and formate"/>
    <property type="evidence" value="ECO:0007669"/>
    <property type="project" value="UniProtKB-UniPathway"/>
</dbReference>
<feature type="binding site" evidence="5">
    <location>
        <position position="160"/>
    </location>
    <ligand>
        <name>Mn(2+)</name>
        <dbReference type="ChEBI" id="CHEBI:29035"/>
        <label>2</label>
    </ligand>
</feature>
<dbReference type="InterPro" id="IPR023696">
    <property type="entry name" value="Ureohydrolase_dom_sf"/>
</dbReference>
<evidence type="ECO:0000313" key="9">
    <source>
        <dbReference type="EMBL" id="KOF02665.1"/>
    </source>
</evidence>
<evidence type="ECO:0000256" key="6">
    <source>
        <dbReference type="NCBIfam" id="TIGR01227"/>
    </source>
</evidence>
<dbReference type="CDD" id="cd09988">
    <property type="entry name" value="Formimidoylglutamase"/>
    <property type="match status" value="1"/>
</dbReference>
<dbReference type="PIRSF" id="PIRSF036979">
    <property type="entry name" value="Arginase"/>
    <property type="match status" value="1"/>
</dbReference>
<feature type="binding site" evidence="7">
    <location>
        <position position="254"/>
    </location>
    <ligand>
        <name>Mn(2+)</name>
        <dbReference type="ChEBI" id="CHEBI:29035"/>
        <label>1</label>
    </ligand>
</feature>
<dbReference type="InterPro" id="IPR006035">
    <property type="entry name" value="Ureohydrolase"/>
</dbReference>
<feature type="binding site" evidence="5 7">
    <location>
        <position position="131"/>
    </location>
    <ligand>
        <name>Mn(2+)</name>
        <dbReference type="ChEBI" id="CHEBI:29035"/>
        <label>1</label>
    </ligand>
</feature>
<evidence type="ECO:0000313" key="10">
    <source>
        <dbReference type="Proteomes" id="UP000036908"/>
    </source>
</evidence>
<dbReference type="Gene3D" id="3.40.800.10">
    <property type="entry name" value="Ureohydrolase domain"/>
    <property type="match status" value="1"/>
</dbReference>
<keyword evidence="2 5" id="KW-0378">Hydrolase</keyword>
<evidence type="ECO:0000256" key="4">
    <source>
        <dbReference type="ARBA" id="ARBA00023211"/>
    </source>
</evidence>
<dbReference type="GO" id="GO:0019556">
    <property type="term" value="P:L-histidine catabolic process to glutamate and formamide"/>
    <property type="evidence" value="ECO:0007669"/>
    <property type="project" value="UniProtKB-UniRule"/>
</dbReference>
<dbReference type="GO" id="GO:0030145">
    <property type="term" value="F:manganese ion binding"/>
    <property type="evidence" value="ECO:0007669"/>
    <property type="project" value="UniProtKB-UniRule"/>
</dbReference>
<comment type="function">
    <text evidence="5">Catalyzes the conversion of N-formimidoyl-L-glutamate to L-glutamate and formamide.</text>
</comment>
<dbReference type="PANTHER" id="PTHR11358:SF35">
    <property type="entry name" value="FORMIMIDOYLGLUTAMASE"/>
    <property type="match status" value="1"/>
</dbReference>
<dbReference type="PROSITE" id="PS51409">
    <property type="entry name" value="ARGINASE_2"/>
    <property type="match status" value="1"/>
</dbReference>
<dbReference type="HAMAP" id="MF_00737">
    <property type="entry name" value="Formimidoylglutam"/>
    <property type="match status" value="1"/>
</dbReference>
<evidence type="ECO:0000256" key="7">
    <source>
        <dbReference type="PIRSR" id="PIRSR036979-1"/>
    </source>
</evidence>
<proteinExistence type="inferred from homology"/>
<feature type="binding site" evidence="5 7">
    <location>
        <position position="160"/>
    </location>
    <ligand>
        <name>Mn(2+)</name>
        <dbReference type="ChEBI" id="CHEBI:29035"/>
        <label>1</label>
    </ligand>
</feature>
<dbReference type="InterPro" id="IPR005923">
    <property type="entry name" value="HutG"/>
</dbReference>
<protein>
    <recommendedName>
        <fullName evidence="5 6">Formimidoylglutamase</fullName>
        <ecNumber evidence="5 6">3.5.3.8</ecNumber>
    </recommendedName>
    <alternativeName>
        <fullName evidence="5">Formiminoglutamase</fullName>
    </alternativeName>
    <alternativeName>
        <fullName evidence="5">Formiminoglutamate hydrolase</fullName>
    </alternativeName>
</protein>
<keyword evidence="1 5" id="KW-0479">Metal-binding</keyword>
<dbReference type="EC" id="3.5.3.8" evidence="5 6"/>
<dbReference type="GO" id="GO:0050415">
    <property type="term" value="F:formimidoylglutamase activity"/>
    <property type="evidence" value="ECO:0007669"/>
    <property type="project" value="UniProtKB-UniRule"/>
</dbReference>
<dbReference type="PANTHER" id="PTHR11358">
    <property type="entry name" value="ARGINASE/AGMATINASE"/>
    <property type="match status" value="1"/>
</dbReference>
<feature type="binding site" evidence="5 7">
    <location>
        <position position="164"/>
    </location>
    <ligand>
        <name>Mn(2+)</name>
        <dbReference type="ChEBI" id="CHEBI:29035"/>
        <label>1</label>
    </ligand>
</feature>
<comment type="similarity">
    <text evidence="5 8">Belongs to the arginase family.</text>
</comment>
<comment type="cofactor">
    <cofactor evidence="5 7">
        <name>Mn(2+)</name>
        <dbReference type="ChEBI" id="CHEBI:29035"/>
    </cofactor>
    <text evidence="5 7">Binds 2 manganese ions per subunit.</text>
</comment>
<dbReference type="RefSeq" id="WP_053223604.1">
    <property type="nucleotide sequence ID" value="NZ_JSVA01000010.1"/>
</dbReference>
<dbReference type="OrthoDB" id="9788689at2"/>
<sequence>MNALKPADLSLWKGRKDENLGRPNYWYEMVKASALEKLKPSANKQLAILGYAVDEGVKRNQGRVGAIDGPDAIRKMLAILPNHFQSQTEILDFGNVICVDEDLDATHSNFSKTVSQLLSQGVFSILLGGGHDIAYAHYTGIRQFLDGQEKSQTIGIINLDAHFDLRNNKNGNTSGTPFFQISQDCKTKNQAFEYCCLGIQRSANTQTLFNTADELGVTYLENTEYTIEHWAEVKNCLNSFLQKVDKVYLTIDLDGFSSAYAPGVSAPSPMGFAPDIVLKTLDVLIESQKLISVDLAELSPKYDQDNATARLAARLVHYLVSR</sequence>
<organism evidence="9 10">
    <name type="scientific">Roseivirga seohaensis subsp. aquiponti</name>
    <dbReference type="NCBI Taxonomy" id="1566026"/>
    <lineage>
        <taxon>Bacteria</taxon>
        <taxon>Pseudomonadati</taxon>
        <taxon>Bacteroidota</taxon>
        <taxon>Cytophagia</taxon>
        <taxon>Cytophagales</taxon>
        <taxon>Roseivirgaceae</taxon>
        <taxon>Roseivirga</taxon>
    </lineage>
</organism>
<dbReference type="Pfam" id="PF00491">
    <property type="entry name" value="Arginase"/>
    <property type="match status" value="1"/>
</dbReference>
<evidence type="ECO:0000256" key="2">
    <source>
        <dbReference type="ARBA" id="ARBA00022801"/>
    </source>
</evidence>
<comment type="pathway">
    <text evidence="5">Amino-acid degradation; L-histidine degradation into L-glutamate; L-glutamate from N-formimidoyl-L-glutamate (hydrolase route): step 1/1.</text>
</comment>
<feature type="binding site" evidence="5 7">
    <location>
        <position position="252"/>
    </location>
    <ligand>
        <name>Mn(2+)</name>
        <dbReference type="ChEBI" id="CHEBI:29035"/>
        <label>1</label>
    </ligand>
</feature>